<sequence length="87" mass="9771">MFQPLADSYSQLLETGLLSYVLTGKMNQDVLELTCPWCNLSSRSLYVVGYSIRFYGIIRQACDRAYFGSMCLGLTQWGNHGDPEGYG</sequence>
<name>T1II27_STRMM</name>
<proteinExistence type="predicted"/>
<organism evidence="1 2">
    <name type="scientific">Strigamia maritima</name>
    <name type="common">European centipede</name>
    <name type="synonym">Geophilus maritimus</name>
    <dbReference type="NCBI Taxonomy" id="126957"/>
    <lineage>
        <taxon>Eukaryota</taxon>
        <taxon>Metazoa</taxon>
        <taxon>Ecdysozoa</taxon>
        <taxon>Arthropoda</taxon>
        <taxon>Myriapoda</taxon>
        <taxon>Chilopoda</taxon>
        <taxon>Pleurostigmophora</taxon>
        <taxon>Geophilomorpha</taxon>
        <taxon>Linotaeniidae</taxon>
        <taxon>Strigamia</taxon>
    </lineage>
</organism>
<dbReference type="HOGENOM" id="CLU_2486180_0_0_1"/>
<dbReference type="EMBL" id="JH430081">
    <property type="status" value="NOT_ANNOTATED_CDS"/>
    <property type="molecule type" value="Genomic_DNA"/>
</dbReference>
<keyword evidence="2" id="KW-1185">Reference proteome</keyword>
<accession>T1II27</accession>
<reference evidence="2" key="1">
    <citation type="submission" date="2011-05" db="EMBL/GenBank/DDBJ databases">
        <authorList>
            <person name="Richards S.R."/>
            <person name="Qu J."/>
            <person name="Jiang H."/>
            <person name="Jhangiani S.N."/>
            <person name="Agravi P."/>
            <person name="Goodspeed R."/>
            <person name="Gross S."/>
            <person name="Mandapat C."/>
            <person name="Jackson L."/>
            <person name="Mathew T."/>
            <person name="Pu L."/>
            <person name="Thornton R."/>
            <person name="Saada N."/>
            <person name="Wilczek-Boney K.B."/>
            <person name="Lee S."/>
            <person name="Kovar C."/>
            <person name="Wu Y."/>
            <person name="Scherer S.E."/>
            <person name="Worley K.C."/>
            <person name="Muzny D.M."/>
            <person name="Gibbs R."/>
        </authorList>
    </citation>
    <scope>NUCLEOTIDE SEQUENCE</scope>
    <source>
        <strain evidence="2">Brora</strain>
    </source>
</reference>
<dbReference type="EnsemblMetazoa" id="SMAR000512-RA">
    <property type="protein sequence ID" value="SMAR000512-PA"/>
    <property type="gene ID" value="SMAR000512"/>
</dbReference>
<reference evidence="1" key="2">
    <citation type="submission" date="2015-02" db="UniProtKB">
        <authorList>
            <consortium name="EnsemblMetazoa"/>
        </authorList>
    </citation>
    <scope>IDENTIFICATION</scope>
</reference>
<evidence type="ECO:0000313" key="1">
    <source>
        <dbReference type="EnsemblMetazoa" id="SMAR000512-PA"/>
    </source>
</evidence>
<evidence type="ECO:0000313" key="2">
    <source>
        <dbReference type="Proteomes" id="UP000014500"/>
    </source>
</evidence>
<dbReference type="AlphaFoldDB" id="T1II27"/>
<dbReference type="Proteomes" id="UP000014500">
    <property type="component" value="Unassembled WGS sequence"/>
</dbReference>
<protein>
    <submittedName>
        <fullName evidence="1">Uncharacterized protein</fullName>
    </submittedName>
</protein>